<dbReference type="WBParaSite" id="Csp11.Scaffold629.g12414.t1">
    <property type="protein sequence ID" value="Csp11.Scaffold629.g12414.t1"/>
    <property type="gene ID" value="Csp11.Scaffold629.g12414"/>
</dbReference>
<dbReference type="PANTHER" id="PTHR23510:SF3">
    <property type="entry name" value="MAJOR FACILITATOR SUPERFAMILY DOMAIN-CONTAINING PROTEIN 8"/>
    <property type="match status" value="1"/>
</dbReference>
<feature type="transmembrane region" description="Helical" evidence="6">
    <location>
        <begin position="189"/>
        <end position="208"/>
    </location>
</feature>
<evidence type="ECO:0000313" key="8">
    <source>
        <dbReference type="WBParaSite" id="Csp11.Scaffold629.g12414.t1"/>
    </source>
</evidence>
<evidence type="ECO:0000256" key="6">
    <source>
        <dbReference type="SAM" id="Phobius"/>
    </source>
</evidence>
<dbReference type="STRING" id="1561998.A0A1I7TW91"/>
<feature type="transmembrane region" description="Helical" evidence="6">
    <location>
        <begin position="62"/>
        <end position="82"/>
    </location>
</feature>
<dbReference type="GO" id="GO:0005765">
    <property type="term" value="C:lysosomal membrane"/>
    <property type="evidence" value="ECO:0007669"/>
    <property type="project" value="TreeGrafter"/>
</dbReference>
<evidence type="ECO:0000256" key="2">
    <source>
        <dbReference type="ARBA" id="ARBA00022448"/>
    </source>
</evidence>
<feature type="transmembrane region" description="Helical" evidence="6">
    <location>
        <begin position="289"/>
        <end position="306"/>
    </location>
</feature>
<protein>
    <submittedName>
        <fullName evidence="8">MFS domain-containing protein</fullName>
    </submittedName>
</protein>
<dbReference type="AlphaFoldDB" id="A0A1I7TW91"/>
<accession>A0A1I7TW91</accession>
<organism evidence="7 8">
    <name type="scientific">Caenorhabditis tropicalis</name>
    <dbReference type="NCBI Taxonomy" id="1561998"/>
    <lineage>
        <taxon>Eukaryota</taxon>
        <taxon>Metazoa</taxon>
        <taxon>Ecdysozoa</taxon>
        <taxon>Nematoda</taxon>
        <taxon>Chromadorea</taxon>
        <taxon>Rhabditida</taxon>
        <taxon>Rhabditina</taxon>
        <taxon>Rhabditomorpha</taxon>
        <taxon>Rhabditoidea</taxon>
        <taxon>Rhabditidae</taxon>
        <taxon>Peloderinae</taxon>
        <taxon>Caenorhabditis</taxon>
    </lineage>
</organism>
<keyword evidence="3 6" id="KW-0812">Transmembrane</keyword>
<evidence type="ECO:0000256" key="4">
    <source>
        <dbReference type="ARBA" id="ARBA00022989"/>
    </source>
</evidence>
<sequence>MSLLRAYASTASTSEDRSRAIACVSGGIALGNMIGPGLQLLFTPFGAEGINVLGLTISIYTSPALFCLLLNGLGLLIVQFAFEEKYIIQHGKNVKEGEEDNGEVKKVNKIGNPDFIAVLLCVFTRFLQIFLNTTTESIGSAYLMMMFSLEKEVAVSVNAGIHTVGGGIAAAMFVSFIFTNFRKCFRMRLFTVISLIIPLIWLIATYPYSFYSDRVKIMVNGSHADCDLSKYSWCADQPKVNEYIYIGGYIMVFGIAYTIINITVTTIYSKVVGPRPQGTYQGIYQTAGSFGRMLAPILMSYSYTAYGPSVPWFILIVSFMILISAWIVLRERMVPFGRYETTKIEPSDQKI</sequence>
<dbReference type="eggNOG" id="KOG2325">
    <property type="taxonomic scope" value="Eukaryota"/>
</dbReference>
<keyword evidence="7" id="KW-1185">Reference proteome</keyword>
<keyword evidence="2" id="KW-0813">Transport</keyword>
<feature type="transmembrane region" description="Helical" evidence="6">
    <location>
        <begin position="312"/>
        <end position="329"/>
    </location>
</feature>
<dbReference type="InterPro" id="IPR051068">
    <property type="entry name" value="MFS_Domain-Containing_Protein"/>
</dbReference>
<feature type="transmembrane region" description="Helical" evidence="6">
    <location>
        <begin position="115"/>
        <end position="133"/>
    </location>
</feature>
<keyword evidence="4 6" id="KW-1133">Transmembrane helix</keyword>
<evidence type="ECO:0000256" key="5">
    <source>
        <dbReference type="ARBA" id="ARBA00023136"/>
    </source>
</evidence>
<dbReference type="Gene3D" id="1.20.1250.20">
    <property type="entry name" value="MFS general substrate transporter like domains"/>
    <property type="match status" value="1"/>
</dbReference>
<dbReference type="Proteomes" id="UP000095282">
    <property type="component" value="Unplaced"/>
</dbReference>
<feature type="transmembrane region" description="Helical" evidence="6">
    <location>
        <begin position="20"/>
        <end position="42"/>
    </location>
</feature>
<feature type="transmembrane region" description="Helical" evidence="6">
    <location>
        <begin position="243"/>
        <end position="268"/>
    </location>
</feature>
<evidence type="ECO:0000256" key="3">
    <source>
        <dbReference type="ARBA" id="ARBA00022692"/>
    </source>
</evidence>
<name>A0A1I7TW91_9PELO</name>
<dbReference type="InterPro" id="IPR036259">
    <property type="entry name" value="MFS_trans_sf"/>
</dbReference>
<feature type="transmembrane region" description="Helical" evidence="6">
    <location>
        <begin position="153"/>
        <end position="177"/>
    </location>
</feature>
<dbReference type="InterPro" id="IPR011701">
    <property type="entry name" value="MFS"/>
</dbReference>
<proteinExistence type="predicted"/>
<evidence type="ECO:0000313" key="7">
    <source>
        <dbReference type="Proteomes" id="UP000095282"/>
    </source>
</evidence>
<dbReference type="SUPFAM" id="SSF103473">
    <property type="entry name" value="MFS general substrate transporter"/>
    <property type="match status" value="1"/>
</dbReference>
<reference evidence="8" key="1">
    <citation type="submission" date="2016-11" db="UniProtKB">
        <authorList>
            <consortium name="WormBaseParasite"/>
        </authorList>
    </citation>
    <scope>IDENTIFICATION</scope>
</reference>
<keyword evidence="5 6" id="KW-0472">Membrane</keyword>
<dbReference type="Pfam" id="PF07690">
    <property type="entry name" value="MFS_1"/>
    <property type="match status" value="1"/>
</dbReference>
<evidence type="ECO:0000256" key="1">
    <source>
        <dbReference type="ARBA" id="ARBA00004127"/>
    </source>
</evidence>
<dbReference type="GO" id="GO:0012505">
    <property type="term" value="C:endomembrane system"/>
    <property type="evidence" value="ECO:0007669"/>
    <property type="project" value="UniProtKB-SubCell"/>
</dbReference>
<dbReference type="GO" id="GO:0022857">
    <property type="term" value="F:transmembrane transporter activity"/>
    <property type="evidence" value="ECO:0007669"/>
    <property type="project" value="InterPro"/>
</dbReference>
<comment type="subcellular location">
    <subcellularLocation>
        <location evidence="1">Endomembrane system</location>
        <topology evidence="1">Multi-pass membrane protein</topology>
    </subcellularLocation>
</comment>
<dbReference type="PANTHER" id="PTHR23510">
    <property type="entry name" value="INNER MEMBRANE TRANSPORT PROTEIN YAJR"/>
    <property type="match status" value="1"/>
</dbReference>